<reference evidence="3" key="2">
    <citation type="submission" date="2025-08" db="UniProtKB">
        <authorList>
            <consortium name="Ensembl"/>
        </authorList>
    </citation>
    <scope>IDENTIFICATION</scope>
</reference>
<dbReference type="OMA" id="TEMEWRI"/>
<dbReference type="AlphaFoldDB" id="A0A672FN47"/>
<feature type="domain" description="HAT C-terminal dimerisation" evidence="1">
    <location>
        <begin position="445"/>
        <end position="507"/>
    </location>
</feature>
<proteinExistence type="predicted"/>
<dbReference type="PANTHER" id="PTHR45913">
    <property type="entry name" value="EPM2A-INTERACTING PROTEIN 1"/>
    <property type="match status" value="1"/>
</dbReference>
<dbReference type="Pfam" id="PF18658">
    <property type="entry name" value="zf-C2H2_12"/>
    <property type="match status" value="1"/>
</dbReference>
<dbReference type="InterPro" id="IPR040647">
    <property type="entry name" value="SPIN-DOC_Znf-C2H2"/>
</dbReference>
<evidence type="ECO:0000259" key="2">
    <source>
        <dbReference type="Pfam" id="PF18658"/>
    </source>
</evidence>
<evidence type="ECO:0000313" key="4">
    <source>
        <dbReference type="Proteomes" id="UP000472267"/>
    </source>
</evidence>
<evidence type="ECO:0000313" key="3">
    <source>
        <dbReference type="Ensembl" id="ENSSFAP00005008098.1"/>
    </source>
</evidence>
<dbReference type="Proteomes" id="UP000472267">
    <property type="component" value="Chromosome 6"/>
</dbReference>
<accession>A0A672FN47</accession>
<dbReference type="SUPFAM" id="SSF53098">
    <property type="entry name" value="Ribonuclease H-like"/>
    <property type="match status" value="1"/>
</dbReference>
<dbReference type="InterPro" id="IPR008906">
    <property type="entry name" value="HATC_C_dom"/>
</dbReference>
<dbReference type="InParanoid" id="A0A672FN47"/>
<dbReference type="Pfam" id="PF05699">
    <property type="entry name" value="Dimer_Tnp_hAT"/>
    <property type="match status" value="1"/>
</dbReference>
<dbReference type="Ensembl" id="ENSSFAT00005008499.1">
    <property type="protein sequence ID" value="ENSSFAP00005008098.1"/>
    <property type="gene ID" value="ENSSFAG00005004767.1"/>
</dbReference>
<feature type="domain" description="SPIN-DOC-like zinc-finger" evidence="2">
    <location>
        <begin position="24"/>
        <end position="83"/>
    </location>
</feature>
<protein>
    <recommendedName>
        <fullName evidence="5">SPIN-DOC-like zinc-finger domain-containing protein</fullName>
    </recommendedName>
</protein>
<reference evidence="3" key="1">
    <citation type="submission" date="2019-06" db="EMBL/GenBank/DDBJ databases">
        <authorList>
            <consortium name="Wellcome Sanger Institute Data Sharing"/>
        </authorList>
    </citation>
    <scope>NUCLEOTIDE SEQUENCE [LARGE SCALE GENOMIC DNA]</scope>
</reference>
<organism evidence="3 4">
    <name type="scientific">Salarias fasciatus</name>
    <name type="common">Jewelled blenny</name>
    <name type="synonym">Blennius fasciatus</name>
    <dbReference type="NCBI Taxonomy" id="181472"/>
    <lineage>
        <taxon>Eukaryota</taxon>
        <taxon>Metazoa</taxon>
        <taxon>Chordata</taxon>
        <taxon>Craniata</taxon>
        <taxon>Vertebrata</taxon>
        <taxon>Euteleostomi</taxon>
        <taxon>Actinopterygii</taxon>
        <taxon>Neopterygii</taxon>
        <taxon>Teleostei</taxon>
        <taxon>Neoteleostei</taxon>
        <taxon>Acanthomorphata</taxon>
        <taxon>Ovalentaria</taxon>
        <taxon>Blenniimorphae</taxon>
        <taxon>Blenniiformes</taxon>
        <taxon>Blennioidei</taxon>
        <taxon>Blenniidae</taxon>
        <taxon>Salariinae</taxon>
        <taxon>Salarias</taxon>
    </lineage>
</organism>
<evidence type="ECO:0000259" key="1">
    <source>
        <dbReference type="Pfam" id="PF05699"/>
    </source>
</evidence>
<name>A0A672FN47_SALFA</name>
<dbReference type="InterPro" id="IPR012337">
    <property type="entry name" value="RNaseH-like_sf"/>
</dbReference>
<evidence type="ECO:0008006" key="5">
    <source>
        <dbReference type="Google" id="ProtNLM"/>
    </source>
</evidence>
<dbReference type="PANTHER" id="PTHR45913:SF5">
    <property type="entry name" value="GENERAL TRANSCRIPTION FACTOR II-I REPEAT DOMAIN-CONTAINING PROTEIN 2A-LIKE PROTEIN"/>
    <property type="match status" value="1"/>
</dbReference>
<keyword evidence="4" id="KW-1185">Reference proteome</keyword>
<dbReference type="GO" id="GO:0046983">
    <property type="term" value="F:protein dimerization activity"/>
    <property type="evidence" value="ECO:0007669"/>
    <property type="project" value="InterPro"/>
</dbReference>
<reference evidence="3" key="3">
    <citation type="submission" date="2025-09" db="UniProtKB">
        <authorList>
            <consortium name="Ensembl"/>
        </authorList>
    </citation>
    <scope>IDENTIFICATION</scope>
</reference>
<sequence length="528" mass="60507">MEREQEPVPPRKKRCVGEEKRRFQDKWTKAYFVVPHGSDKVMCLICKQVNAMLKDFNIKRHYDTNHKTYDKFTGEERTSKLEQLKRGYTAQQSVFTNLAKSGEAVTQASYVVAQEIARRSKPFSDGEFVRDCILKVADIVCPEQKTKPLVCQMTHLDAHNVKLPSMVGVTTDGAPAMIGKKAGAVSLLSEKVANNGGEELIKYHCIIHQEALAAQTLDMKHVMDIVVKTVNFLKSRGLNHRQFKTFLEQSEADFGDVIYFTAVRWLSRGATLKRFFNLRKEIREFMESKGQDVTQLSDTKWLCDLALLVDLNTCLSDLNVKLQGHGKLISTLFDNIKAFQRKLELLQGQLKQGDLTHFPTCKALLDDTNTDGRVVLRHLRSDKNHNLIKKLREEFDHRFSDFRDHEKSFSLFQNPFSCVPGEEPAEMQFELIDLQESSEARAAYRDKNLIEFYKGLSPSTYPALRKHAIRMVSLFGSTYICERTFSTMAINKSKLRSRLTDGHLHAVLRIATTEMEWRISTWPSTNPS</sequence>